<dbReference type="PANTHER" id="PTHR10359">
    <property type="entry name" value="A/G-SPECIFIC ADENINE GLYCOSYLASE/ENDONUCLEASE III"/>
    <property type="match status" value="1"/>
</dbReference>
<dbReference type="AlphaFoldDB" id="B8GGW9"/>
<accession>B8GGW9</accession>
<dbReference type="GO" id="GO:0051539">
    <property type="term" value="F:4 iron, 4 sulfur cluster binding"/>
    <property type="evidence" value="ECO:0007669"/>
    <property type="project" value="UniProtKB-KW"/>
</dbReference>
<reference evidence="6 7" key="1">
    <citation type="journal article" date="2015" name="Genome Announc.">
        <title>Complete Genome Sequence of Methanosphaerula palustris E1-9CT, a Hydrogenotrophic Methanogen Isolated from a Minerotrophic Fen Peatland.</title>
        <authorList>
            <person name="Cadillo-Quiroz H."/>
            <person name="Browne P."/>
            <person name="Kyrpides N."/>
            <person name="Woyke T."/>
            <person name="Goodwin L."/>
            <person name="Detter C."/>
            <person name="Yavitt J.B."/>
            <person name="Zinder S.H."/>
        </authorList>
    </citation>
    <scope>NUCLEOTIDE SEQUENCE [LARGE SCALE GENOMIC DNA]</scope>
    <source>
        <strain evidence="7">ATCC BAA-1556 / DSM 19958 / E1-9c</strain>
    </source>
</reference>
<keyword evidence="7" id="KW-1185">Reference proteome</keyword>
<dbReference type="SMART" id="SM00478">
    <property type="entry name" value="ENDO3c"/>
    <property type="match status" value="1"/>
</dbReference>
<dbReference type="Gene3D" id="1.10.340.30">
    <property type="entry name" value="Hypothetical protein, domain 2"/>
    <property type="match status" value="1"/>
</dbReference>
<dbReference type="SUPFAM" id="SSF48150">
    <property type="entry name" value="DNA-glycosylase"/>
    <property type="match status" value="1"/>
</dbReference>
<keyword evidence="4" id="KW-0411">Iron-sulfur</keyword>
<keyword evidence="1" id="KW-0004">4Fe-4S</keyword>
<dbReference type="KEGG" id="mpl:Mpal_1026"/>
<dbReference type="HOGENOM" id="CLU_012862_6_0_2"/>
<dbReference type="Gene3D" id="1.10.1670.10">
    <property type="entry name" value="Helix-hairpin-Helix base-excision DNA repair enzymes (C-terminal)"/>
    <property type="match status" value="1"/>
</dbReference>
<dbReference type="EMBL" id="CP001338">
    <property type="protein sequence ID" value="ACL16374.1"/>
    <property type="molecule type" value="Genomic_DNA"/>
</dbReference>
<dbReference type="OrthoDB" id="19248at2157"/>
<organism evidence="6 7">
    <name type="scientific">Methanosphaerula palustris (strain ATCC BAA-1556 / DSM 19958 / E1-9c)</name>
    <dbReference type="NCBI Taxonomy" id="521011"/>
    <lineage>
        <taxon>Archaea</taxon>
        <taxon>Methanobacteriati</taxon>
        <taxon>Methanobacteriota</taxon>
        <taxon>Stenosarchaea group</taxon>
        <taxon>Methanomicrobia</taxon>
        <taxon>Methanomicrobiales</taxon>
        <taxon>Methanoregulaceae</taxon>
        <taxon>Methanosphaerula</taxon>
    </lineage>
</organism>
<evidence type="ECO:0000256" key="4">
    <source>
        <dbReference type="ARBA" id="ARBA00023014"/>
    </source>
</evidence>
<dbReference type="PIRSF" id="PIRSF001435">
    <property type="entry name" value="Nth"/>
    <property type="match status" value="1"/>
</dbReference>
<dbReference type="STRING" id="521011.Mpal_1026"/>
<keyword evidence="3" id="KW-0408">Iron</keyword>
<evidence type="ECO:0000313" key="7">
    <source>
        <dbReference type="Proteomes" id="UP000002457"/>
    </source>
</evidence>
<dbReference type="PANTHER" id="PTHR10359:SF19">
    <property type="entry name" value="DNA REPAIR GLYCOSYLASE MJ1434-RELATED"/>
    <property type="match status" value="1"/>
</dbReference>
<dbReference type="Pfam" id="PF00730">
    <property type="entry name" value="HhH-GPD"/>
    <property type="match status" value="1"/>
</dbReference>
<protein>
    <submittedName>
        <fullName evidence="6">HhH-GPD family protein</fullName>
    </submittedName>
</protein>
<dbReference type="GO" id="GO:0003824">
    <property type="term" value="F:catalytic activity"/>
    <property type="evidence" value="ECO:0007669"/>
    <property type="project" value="InterPro"/>
</dbReference>
<feature type="domain" description="HhH-GPD" evidence="5">
    <location>
        <begin position="44"/>
        <end position="199"/>
    </location>
</feature>
<evidence type="ECO:0000256" key="2">
    <source>
        <dbReference type="ARBA" id="ARBA00022723"/>
    </source>
</evidence>
<dbReference type="eggNOG" id="arCOG00461">
    <property type="taxonomic scope" value="Archaea"/>
</dbReference>
<keyword evidence="2" id="KW-0479">Metal-binding</keyword>
<dbReference type="CDD" id="cd00056">
    <property type="entry name" value="ENDO3c"/>
    <property type="match status" value="1"/>
</dbReference>
<dbReference type="InterPro" id="IPR011257">
    <property type="entry name" value="DNA_glycosylase"/>
</dbReference>
<sequence>MLGSSSSDTDREKTAELVRNLGAVYGPLAWWSDDPELVIIGAMLTQQTRWEHVEHALDKLGAAGLLSLATLARADRVVLEQAVYSTGFYRVKARRLKALAGHMIDRYGGVNGMRRCPTEDLRADLLSCEGVGTETADSILCYGFGRCTFVIDAYTTRICSCAGVRQKGARLKCLFEEVLPASVAAYQDTHAHMVEFGKENCQRQRCEQCWIRNLNG</sequence>
<name>B8GGW9_METPE</name>
<dbReference type="Proteomes" id="UP000002457">
    <property type="component" value="Chromosome"/>
</dbReference>
<dbReference type="GO" id="GO:0006284">
    <property type="term" value="P:base-excision repair"/>
    <property type="evidence" value="ECO:0007669"/>
    <property type="project" value="InterPro"/>
</dbReference>
<proteinExistence type="predicted"/>
<evidence type="ECO:0000256" key="1">
    <source>
        <dbReference type="ARBA" id="ARBA00022485"/>
    </source>
</evidence>
<dbReference type="InterPro" id="IPR023170">
    <property type="entry name" value="HhH_base_excis_C"/>
</dbReference>
<evidence type="ECO:0000313" key="6">
    <source>
        <dbReference type="EMBL" id="ACL16374.1"/>
    </source>
</evidence>
<gene>
    <name evidence="6" type="ordered locus">Mpal_1026</name>
</gene>
<evidence type="ECO:0000256" key="3">
    <source>
        <dbReference type="ARBA" id="ARBA00023004"/>
    </source>
</evidence>
<dbReference type="GO" id="GO:0046872">
    <property type="term" value="F:metal ion binding"/>
    <property type="evidence" value="ECO:0007669"/>
    <property type="project" value="UniProtKB-KW"/>
</dbReference>
<dbReference type="InterPro" id="IPR003265">
    <property type="entry name" value="HhH-GPD_domain"/>
</dbReference>
<evidence type="ECO:0000259" key="5">
    <source>
        <dbReference type="SMART" id="SM00478"/>
    </source>
</evidence>